<feature type="signal peptide" evidence="1">
    <location>
        <begin position="1"/>
        <end position="18"/>
    </location>
</feature>
<dbReference type="EMBL" id="JARKIE010000019">
    <property type="protein sequence ID" value="KAJ7700727.1"/>
    <property type="molecule type" value="Genomic_DNA"/>
</dbReference>
<keyword evidence="1" id="KW-0732">Signal</keyword>
<keyword evidence="4" id="KW-1185">Reference proteome</keyword>
<dbReference type="Proteomes" id="UP001221757">
    <property type="component" value="Unassembled WGS sequence"/>
</dbReference>
<dbReference type="GO" id="GO:0009251">
    <property type="term" value="P:glucan catabolic process"/>
    <property type="evidence" value="ECO:0007669"/>
    <property type="project" value="TreeGrafter"/>
</dbReference>
<dbReference type="Gene3D" id="2.60.120.200">
    <property type="match status" value="1"/>
</dbReference>
<accession>A0AAD7DVG7</accession>
<evidence type="ECO:0000256" key="1">
    <source>
        <dbReference type="SAM" id="SignalP"/>
    </source>
</evidence>
<dbReference type="PANTHER" id="PTHR10963:SF24">
    <property type="entry name" value="GLYCOSIDASE C21B10.07-RELATED"/>
    <property type="match status" value="1"/>
</dbReference>
<organism evidence="3 4">
    <name type="scientific">Mycena rosella</name>
    <name type="common">Pink bonnet</name>
    <name type="synonym">Agaricus rosellus</name>
    <dbReference type="NCBI Taxonomy" id="1033263"/>
    <lineage>
        <taxon>Eukaryota</taxon>
        <taxon>Fungi</taxon>
        <taxon>Dikarya</taxon>
        <taxon>Basidiomycota</taxon>
        <taxon>Agaricomycotina</taxon>
        <taxon>Agaricomycetes</taxon>
        <taxon>Agaricomycetidae</taxon>
        <taxon>Agaricales</taxon>
        <taxon>Marasmiineae</taxon>
        <taxon>Mycenaceae</taxon>
        <taxon>Mycena</taxon>
    </lineage>
</organism>
<sequence length="316" mass="33910">MFLLCYAALVLLPLPGEGFFARLEVCDLLSGNRDPKFPRQWDYFDSVDPTHGLAHYQSGENATAKHLAFVNGTNMILAVDSTTKLGSGKSRDSVRISSKKVYNAGRLFIPDFAAMPSSCGVWPAWWSVGPSWPNGGEIDVLECIHNGSTNTMTLHTSTGCNVDRNTQMTGKVLGTDCMSSNGNNQGCGVSDSDPTSYGAGFNNAGGGVYAHLWTNDANIWHFTRVNIPADIIAQRPDPSTWPTPTGSFSAGPGCDFAVHFQNHTLTVDTTICGDWAESQASIDSAGCGPKTSADLVADPKNFDLAKWNISSIVVYK</sequence>
<dbReference type="Pfam" id="PF26113">
    <property type="entry name" value="GH16_XgeA"/>
    <property type="match status" value="1"/>
</dbReference>
<dbReference type="PROSITE" id="PS51762">
    <property type="entry name" value="GH16_2"/>
    <property type="match status" value="1"/>
</dbReference>
<dbReference type="PANTHER" id="PTHR10963">
    <property type="entry name" value="GLYCOSYL HYDROLASE-RELATED"/>
    <property type="match status" value="1"/>
</dbReference>
<dbReference type="InterPro" id="IPR050546">
    <property type="entry name" value="Glycosyl_Hydrlase_16"/>
</dbReference>
<comment type="caution">
    <text evidence="3">The sequence shown here is derived from an EMBL/GenBank/DDBJ whole genome shotgun (WGS) entry which is preliminary data.</text>
</comment>
<dbReference type="GO" id="GO:0004553">
    <property type="term" value="F:hydrolase activity, hydrolyzing O-glycosyl compounds"/>
    <property type="evidence" value="ECO:0007669"/>
    <property type="project" value="InterPro"/>
</dbReference>
<feature type="chain" id="PRO_5042277056" evidence="1">
    <location>
        <begin position="19"/>
        <end position="316"/>
    </location>
</feature>
<keyword evidence="3" id="KW-0378">Hydrolase</keyword>
<protein>
    <submittedName>
        <fullName evidence="3">Glycoside hydrolase family 16 protein</fullName>
    </submittedName>
</protein>
<gene>
    <name evidence="3" type="ORF">B0H17DRAFT_1167456</name>
</gene>
<proteinExistence type="predicted"/>
<reference evidence="3" key="1">
    <citation type="submission" date="2023-03" db="EMBL/GenBank/DDBJ databases">
        <title>Massive genome expansion in bonnet fungi (Mycena s.s.) driven by repeated elements and novel gene families across ecological guilds.</title>
        <authorList>
            <consortium name="Lawrence Berkeley National Laboratory"/>
            <person name="Harder C.B."/>
            <person name="Miyauchi S."/>
            <person name="Viragh M."/>
            <person name="Kuo A."/>
            <person name="Thoen E."/>
            <person name="Andreopoulos B."/>
            <person name="Lu D."/>
            <person name="Skrede I."/>
            <person name="Drula E."/>
            <person name="Henrissat B."/>
            <person name="Morin E."/>
            <person name="Kohler A."/>
            <person name="Barry K."/>
            <person name="LaButti K."/>
            <person name="Morin E."/>
            <person name="Salamov A."/>
            <person name="Lipzen A."/>
            <person name="Mereny Z."/>
            <person name="Hegedus B."/>
            <person name="Baldrian P."/>
            <person name="Stursova M."/>
            <person name="Weitz H."/>
            <person name="Taylor A."/>
            <person name="Grigoriev I.V."/>
            <person name="Nagy L.G."/>
            <person name="Martin F."/>
            <person name="Kauserud H."/>
        </authorList>
    </citation>
    <scope>NUCLEOTIDE SEQUENCE</scope>
    <source>
        <strain evidence="3">CBHHK067</strain>
    </source>
</reference>
<dbReference type="AlphaFoldDB" id="A0AAD7DVG7"/>
<feature type="domain" description="GH16" evidence="2">
    <location>
        <begin position="7"/>
        <end position="284"/>
    </location>
</feature>
<evidence type="ECO:0000313" key="4">
    <source>
        <dbReference type="Proteomes" id="UP001221757"/>
    </source>
</evidence>
<dbReference type="InterPro" id="IPR013320">
    <property type="entry name" value="ConA-like_dom_sf"/>
</dbReference>
<dbReference type="InterPro" id="IPR000757">
    <property type="entry name" value="Beta-glucanase-like"/>
</dbReference>
<evidence type="ECO:0000313" key="3">
    <source>
        <dbReference type="EMBL" id="KAJ7700727.1"/>
    </source>
</evidence>
<name>A0AAD7DVG7_MYCRO</name>
<evidence type="ECO:0000259" key="2">
    <source>
        <dbReference type="PROSITE" id="PS51762"/>
    </source>
</evidence>
<dbReference type="SUPFAM" id="SSF49899">
    <property type="entry name" value="Concanavalin A-like lectins/glucanases"/>
    <property type="match status" value="1"/>
</dbReference>